<dbReference type="GO" id="GO:0005096">
    <property type="term" value="F:GTPase activator activity"/>
    <property type="evidence" value="ECO:0007669"/>
    <property type="project" value="TreeGrafter"/>
</dbReference>
<dbReference type="Gene3D" id="1.10.555.10">
    <property type="entry name" value="Rho GTPase activation protein"/>
    <property type="match status" value="1"/>
</dbReference>
<dbReference type="InterPro" id="IPR000198">
    <property type="entry name" value="RhoGAP_dom"/>
</dbReference>
<evidence type="ECO:0000259" key="2">
    <source>
        <dbReference type="PROSITE" id="PS50238"/>
    </source>
</evidence>
<dbReference type="SUPFAM" id="SSF48350">
    <property type="entry name" value="GTPase activation domain, GAP"/>
    <property type="match status" value="1"/>
</dbReference>
<evidence type="ECO:0000313" key="3">
    <source>
        <dbReference type="EnsemblMetazoa" id="G6733.6:cds"/>
    </source>
</evidence>
<keyword evidence="4" id="KW-1185">Reference proteome</keyword>
<dbReference type="PROSITE" id="PS50238">
    <property type="entry name" value="RHOGAP"/>
    <property type="match status" value="1"/>
</dbReference>
<reference evidence="3" key="1">
    <citation type="submission" date="2022-08" db="UniProtKB">
        <authorList>
            <consortium name="EnsemblMetazoa"/>
        </authorList>
    </citation>
    <scope>IDENTIFICATION</scope>
    <source>
        <strain evidence="3">05x7-T-G4-1.051#20</strain>
    </source>
</reference>
<evidence type="ECO:0000313" key="4">
    <source>
        <dbReference type="Proteomes" id="UP000005408"/>
    </source>
</evidence>
<dbReference type="PANTHER" id="PTHR46005">
    <property type="entry name" value="RHO GTPASE-ACTIVATING PROTEIN 190"/>
    <property type="match status" value="1"/>
</dbReference>
<protein>
    <recommendedName>
        <fullName evidence="2">Rho-GAP domain-containing protein</fullName>
    </recommendedName>
</protein>
<dbReference type="EnsemblMetazoa" id="G6733.6">
    <property type="protein sequence ID" value="G6733.6:cds"/>
    <property type="gene ID" value="G6733"/>
</dbReference>
<dbReference type="GO" id="GO:0050770">
    <property type="term" value="P:regulation of axonogenesis"/>
    <property type="evidence" value="ECO:0007669"/>
    <property type="project" value="TreeGrafter"/>
</dbReference>
<accession>A0A8W8NTS7</accession>
<feature type="compositionally biased region" description="Basic and acidic residues" evidence="1">
    <location>
        <begin position="94"/>
        <end position="127"/>
    </location>
</feature>
<feature type="compositionally biased region" description="Basic residues" evidence="1">
    <location>
        <begin position="11"/>
        <end position="24"/>
    </location>
</feature>
<dbReference type="AlphaFoldDB" id="A0A8W8NTS7"/>
<evidence type="ECO:0000256" key="1">
    <source>
        <dbReference type="SAM" id="MobiDB-lite"/>
    </source>
</evidence>
<dbReference type="InterPro" id="IPR051978">
    <property type="entry name" value="Rho-GAP_domain"/>
</dbReference>
<feature type="domain" description="Rho-GAP" evidence="2">
    <location>
        <begin position="145"/>
        <end position="347"/>
    </location>
</feature>
<sequence length="357" mass="41221">KREKDSIYSRVNRKPTPHKKKTKQKQQDGRVYTIPVYTDERPQGNRRRDNRGNFTDFEMTKEYSSTMPRGGFSSADGDYDLNDSGSWMTKFRTLKPEKNRRKEEKKFKDGERRRQKEEERKQKEQQKAQKKKKKDGRPGTSESGCKLSEFPMSSNNPSLPQFVETCVEFIDNEGMNTEGIYRIPGNKLQVELLQGKLQEDPSLDIHTLDIQVNAVATVLKNFFNDTEPLIPPSLHDELLEAAANITEPDDESEGMPDKSSKLLALRGVLKKIYPTNYEVLKYFITHLKRVSQHKSTHNMNSSNLAICLWPTLLRIDFTGKTYTDMTQMTRLPAIIVQTLIEQCGFFFHGEDEISEVV</sequence>
<dbReference type="GO" id="GO:0008361">
    <property type="term" value="P:regulation of cell size"/>
    <property type="evidence" value="ECO:0007669"/>
    <property type="project" value="TreeGrafter"/>
</dbReference>
<dbReference type="Proteomes" id="UP000005408">
    <property type="component" value="Unassembled WGS sequence"/>
</dbReference>
<dbReference type="GO" id="GO:0005829">
    <property type="term" value="C:cytosol"/>
    <property type="evidence" value="ECO:0007669"/>
    <property type="project" value="TreeGrafter"/>
</dbReference>
<dbReference type="GO" id="GO:0007266">
    <property type="term" value="P:Rho protein signal transduction"/>
    <property type="evidence" value="ECO:0007669"/>
    <property type="project" value="TreeGrafter"/>
</dbReference>
<proteinExistence type="predicted"/>
<dbReference type="PANTHER" id="PTHR46005:SF4">
    <property type="entry name" value="RHO GTPASE-ACTIVATING PROTEIN 190"/>
    <property type="match status" value="1"/>
</dbReference>
<feature type="compositionally biased region" description="Basic and acidic residues" evidence="1">
    <location>
        <begin position="38"/>
        <end position="51"/>
    </location>
</feature>
<name>A0A8W8NTS7_MAGGI</name>
<dbReference type="Pfam" id="PF00620">
    <property type="entry name" value="RhoGAP"/>
    <property type="match status" value="1"/>
</dbReference>
<organism evidence="3 4">
    <name type="scientific">Magallana gigas</name>
    <name type="common">Pacific oyster</name>
    <name type="synonym">Crassostrea gigas</name>
    <dbReference type="NCBI Taxonomy" id="29159"/>
    <lineage>
        <taxon>Eukaryota</taxon>
        <taxon>Metazoa</taxon>
        <taxon>Spiralia</taxon>
        <taxon>Lophotrochozoa</taxon>
        <taxon>Mollusca</taxon>
        <taxon>Bivalvia</taxon>
        <taxon>Autobranchia</taxon>
        <taxon>Pteriomorphia</taxon>
        <taxon>Ostreida</taxon>
        <taxon>Ostreoidea</taxon>
        <taxon>Ostreidae</taxon>
        <taxon>Magallana</taxon>
    </lineage>
</organism>
<feature type="region of interest" description="Disordered" evidence="1">
    <location>
        <begin position="1"/>
        <end position="156"/>
    </location>
</feature>
<dbReference type="InterPro" id="IPR008936">
    <property type="entry name" value="Rho_GTPase_activation_prot"/>
</dbReference>
<dbReference type="SMART" id="SM00324">
    <property type="entry name" value="RhoGAP"/>
    <property type="match status" value="1"/>
</dbReference>